<dbReference type="AlphaFoldDB" id="A0A6J7UNJ5"/>
<protein>
    <submittedName>
        <fullName evidence="1">Unannotated protein</fullName>
    </submittedName>
</protein>
<accession>A0A6J7UNJ5</accession>
<reference evidence="1" key="1">
    <citation type="submission" date="2020-05" db="EMBL/GenBank/DDBJ databases">
        <authorList>
            <person name="Chiriac C."/>
            <person name="Salcher M."/>
            <person name="Ghai R."/>
            <person name="Kavagutti S V."/>
        </authorList>
    </citation>
    <scope>NUCLEOTIDE SEQUENCE</scope>
</reference>
<gene>
    <name evidence="1" type="ORF">UFOPK4345_00908</name>
</gene>
<organism evidence="1">
    <name type="scientific">freshwater metagenome</name>
    <dbReference type="NCBI Taxonomy" id="449393"/>
    <lineage>
        <taxon>unclassified sequences</taxon>
        <taxon>metagenomes</taxon>
        <taxon>ecological metagenomes</taxon>
    </lineage>
</organism>
<sequence length="48" mass="5181">MLAKTAVLADQMPAENIVIDSMPYLARMRGNTHTTVTEPIPSAPDSKP</sequence>
<evidence type="ECO:0000313" key="1">
    <source>
        <dbReference type="EMBL" id="CAB5065988.1"/>
    </source>
</evidence>
<proteinExistence type="predicted"/>
<dbReference type="EMBL" id="CAFBQV010000141">
    <property type="protein sequence ID" value="CAB5065988.1"/>
    <property type="molecule type" value="Genomic_DNA"/>
</dbReference>
<name>A0A6J7UNJ5_9ZZZZ</name>